<proteinExistence type="predicted"/>
<comment type="caution">
    <text evidence="2">The sequence shown here is derived from an EMBL/GenBank/DDBJ whole genome shotgun (WGS) entry which is preliminary data.</text>
</comment>
<feature type="domain" description="PepSY" evidence="1">
    <location>
        <begin position="3"/>
        <end position="81"/>
    </location>
</feature>
<keyword evidence="3" id="KW-1185">Reference proteome</keyword>
<dbReference type="Pfam" id="PF13670">
    <property type="entry name" value="PepSY_2"/>
    <property type="match status" value="1"/>
</dbReference>
<dbReference type="AlphaFoldDB" id="V4QW66"/>
<gene>
    <name evidence="2" type="ORF">N177_2736</name>
</gene>
<protein>
    <recommendedName>
        <fullName evidence="1">PepSY domain-containing protein</fullName>
    </recommendedName>
</protein>
<name>V4QW66_9HYPH</name>
<dbReference type="OrthoDB" id="7365433at2"/>
<dbReference type="Proteomes" id="UP000017819">
    <property type="component" value="Unassembled WGS sequence"/>
</dbReference>
<evidence type="ECO:0000313" key="3">
    <source>
        <dbReference type="Proteomes" id="UP000017819"/>
    </source>
</evidence>
<organism evidence="2 3">
    <name type="scientific">Lutibaculum baratangense AMV1</name>
    <dbReference type="NCBI Taxonomy" id="631454"/>
    <lineage>
        <taxon>Bacteria</taxon>
        <taxon>Pseudomonadati</taxon>
        <taxon>Pseudomonadota</taxon>
        <taxon>Alphaproteobacteria</taxon>
        <taxon>Hyphomicrobiales</taxon>
        <taxon>Tepidamorphaceae</taxon>
        <taxon>Lutibaculum</taxon>
    </lineage>
</organism>
<evidence type="ECO:0000259" key="1">
    <source>
        <dbReference type="Pfam" id="PF13670"/>
    </source>
</evidence>
<evidence type="ECO:0000313" key="2">
    <source>
        <dbReference type="EMBL" id="ESR23967.1"/>
    </source>
</evidence>
<sequence length="86" mass="9924">MITTLVLGTIGAGTAMASEERCNAPMSDWQPREALQQKLEQEGWKVRRIKTDDGCYEVYGFDKDGRRMEAYFDPKTFEIVVERDED</sequence>
<dbReference type="eggNOG" id="COG5591">
    <property type="taxonomic scope" value="Bacteria"/>
</dbReference>
<dbReference type="STRING" id="631454.N177_2736"/>
<reference evidence="2 3" key="1">
    <citation type="journal article" date="2014" name="Genome Announc.">
        <title>Draft Genome Sequence of Lutibaculum baratangense Strain AMV1T, Isolated from a Mud Volcano in Andamans, India.</title>
        <authorList>
            <person name="Singh A."/>
            <person name="Sreenivas A."/>
            <person name="Sathyanarayana Reddy G."/>
            <person name="Pinnaka A.K."/>
            <person name="Shivaji S."/>
        </authorList>
    </citation>
    <scope>NUCLEOTIDE SEQUENCE [LARGE SCALE GENOMIC DNA]</scope>
    <source>
        <strain evidence="2 3">AMV1</strain>
    </source>
</reference>
<dbReference type="InterPro" id="IPR025711">
    <property type="entry name" value="PepSY"/>
</dbReference>
<dbReference type="EMBL" id="AWXZ01000036">
    <property type="protein sequence ID" value="ESR23967.1"/>
    <property type="molecule type" value="Genomic_DNA"/>
</dbReference>
<accession>V4QW66</accession>